<keyword evidence="9 13" id="KW-0472">Membrane</keyword>
<dbReference type="EC" id="2.7.8.-" evidence="12"/>
<dbReference type="InterPro" id="IPR027379">
    <property type="entry name" value="CLS_N"/>
</dbReference>
<evidence type="ECO:0000256" key="8">
    <source>
        <dbReference type="ARBA" id="ARBA00023098"/>
    </source>
</evidence>
<evidence type="ECO:0000256" key="4">
    <source>
        <dbReference type="ARBA" id="ARBA00022679"/>
    </source>
</evidence>
<dbReference type="NCBIfam" id="TIGR04265">
    <property type="entry name" value="bac_cardiolipin"/>
    <property type="match status" value="1"/>
</dbReference>
<dbReference type="AlphaFoldDB" id="A0A1H3T2Z5"/>
<dbReference type="GO" id="GO:0005886">
    <property type="term" value="C:plasma membrane"/>
    <property type="evidence" value="ECO:0007669"/>
    <property type="project" value="UniProtKB-SubCell"/>
</dbReference>
<dbReference type="GO" id="GO:0008808">
    <property type="term" value="F:cardiolipin synthase activity"/>
    <property type="evidence" value="ECO:0007669"/>
    <property type="project" value="UniProtKB-UniRule"/>
</dbReference>
<evidence type="ECO:0000256" key="3">
    <source>
        <dbReference type="ARBA" id="ARBA00022516"/>
    </source>
</evidence>
<evidence type="ECO:0000256" key="6">
    <source>
        <dbReference type="ARBA" id="ARBA00022737"/>
    </source>
</evidence>
<feature type="transmembrane region" description="Helical" evidence="13">
    <location>
        <begin position="40"/>
        <end position="63"/>
    </location>
</feature>
<dbReference type="CDD" id="cd09110">
    <property type="entry name" value="PLDc_CLS_1"/>
    <property type="match status" value="1"/>
</dbReference>
<keyword evidence="10" id="KW-0594">Phospholipid biosynthesis</keyword>
<evidence type="ECO:0000256" key="2">
    <source>
        <dbReference type="ARBA" id="ARBA00022475"/>
    </source>
</evidence>
<reference evidence="15 16" key="1">
    <citation type="submission" date="2016-10" db="EMBL/GenBank/DDBJ databases">
        <authorList>
            <person name="de Groot N.N."/>
        </authorList>
    </citation>
    <scope>NUCLEOTIDE SEQUENCE [LARGE SCALE GENOMIC DNA]</scope>
    <source>
        <strain evidence="15 16">LMG 24775</strain>
    </source>
</reference>
<dbReference type="SMART" id="SM00155">
    <property type="entry name" value="PLDc"/>
    <property type="match status" value="2"/>
</dbReference>
<dbReference type="InterPro" id="IPR001736">
    <property type="entry name" value="PLipase_D/transphosphatidylase"/>
</dbReference>
<gene>
    <name evidence="15" type="ORF">SAMN05421547_12462</name>
</gene>
<dbReference type="InterPro" id="IPR025202">
    <property type="entry name" value="PLD-like_dom"/>
</dbReference>
<dbReference type="GO" id="GO:0032049">
    <property type="term" value="P:cardiolipin biosynthetic process"/>
    <property type="evidence" value="ECO:0007669"/>
    <property type="project" value="UniProtKB-UniRule"/>
</dbReference>
<evidence type="ECO:0000313" key="16">
    <source>
        <dbReference type="Proteomes" id="UP000183417"/>
    </source>
</evidence>
<feature type="transmembrane region" description="Helical" evidence="13">
    <location>
        <begin position="12"/>
        <end position="34"/>
    </location>
</feature>
<dbReference type="Proteomes" id="UP000183417">
    <property type="component" value="Unassembled WGS sequence"/>
</dbReference>
<evidence type="ECO:0000256" key="5">
    <source>
        <dbReference type="ARBA" id="ARBA00022692"/>
    </source>
</evidence>
<protein>
    <recommendedName>
        <fullName evidence="12">Cardiolipin synthase</fullName>
        <ecNumber evidence="12">2.7.8.-</ecNumber>
    </recommendedName>
</protein>
<evidence type="ECO:0000313" key="15">
    <source>
        <dbReference type="EMBL" id="SDZ43729.1"/>
    </source>
</evidence>
<dbReference type="SUPFAM" id="SSF56024">
    <property type="entry name" value="Phospholipase D/nuclease"/>
    <property type="match status" value="2"/>
</dbReference>
<evidence type="ECO:0000256" key="11">
    <source>
        <dbReference type="ARBA" id="ARBA00023264"/>
    </source>
</evidence>
<evidence type="ECO:0000256" key="13">
    <source>
        <dbReference type="SAM" id="Phobius"/>
    </source>
</evidence>
<dbReference type="GeneID" id="94692715"/>
<keyword evidence="7 13" id="KW-1133">Transmembrane helix</keyword>
<evidence type="ECO:0000256" key="10">
    <source>
        <dbReference type="ARBA" id="ARBA00023209"/>
    </source>
</evidence>
<sequence>MEWLRQYLTHENALLLLSVTWSVYVVIVAVWILLQRSAPVATLSWLLSMAAIPVGGLAIYYFFGPQRLKRQRIKRLRARKTSRVRSGVQRLRERMPGSPERLHQVARLVAATSDFPVSTATDLRLLVGGAATFDAIIDAVNAARHHIHLEYYIFEPDQTGTALRDLLIQRARAGIQVRLLVDALGSKKLGRRFLQPLEDAGAEVALFHGTKIGRRLRPVINFRTHRKILVCDGKVGFTGGVNVTDEENARVMPDAYHDVHLRLEGAIVNWLQTVFLEDWAYALEKDPKSEPADIDLLLPDAPEGPLPVQVITSGPDNGLQAIYRAHLAAINAAEERVWLTTPYFVPTEAALAALTNASLRGVDVQLLVPRRSDSALVTAAARSYYDELIRCGVRVYEYKARMLHSKTLVVDGSISIIGTANFDYRSFFLNYEVCAIAYGPQLNGDLARQFELDLEQAQRVHFKRDLGFALRLFDSGARLCSPLL</sequence>
<dbReference type="PANTHER" id="PTHR21248">
    <property type="entry name" value="CARDIOLIPIN SYNTHASE"/>
    <property type="match status" value="1"/>
</dbReference>
<organism evidence="15 16">
    <name type="scientific">Delftia lacustris</name>
    <dbReference type="NCBI Taxonomy" id="558537"/>
    <lineage>
        <taxon>Bacteria</taxon>
        <taxon>Pseudomonadati</taxon>
        <taxon>Pseudomonadota</taxon>
        <taxon>Betaproteobacteria</taxon>
        <taxon>Burkholderiales</taxon>
        <taxon>Comamonadaceae</taxon>
        <taxon>Delftia</taxon>
    </lineage>
</organism>
<name>A0A1H3T2Z5_9BURK</name>
<feature type="domain" description="PLD phosphodiesterase" evidence="14">
    <location>
        <begin position="220"/>
        <end position="247"/>
    </location>
</feature>
<evidence type="ECO:0000256" key="7">
    <source>
        <dbReference type="ARBA" id="ARBA00022989"/>
    </source>
</evidence>
<evidence type="ECO:0000256" key="9">
    <source>
        <dbReference type="ARBA" id="ARBA00023136"/>
    </source>
</evidence>
<comment type="subcellular location">
    <subcellularLocation>
        <location evidence="1">Cell membrane</location>
        <topology evidence="1">Multi-pass membrane protein</topology>
    </subcellularLocation>
</comment>
<keyword evidence="2" id="KW-1003">Cell membrane</keyword>
<evidence type="ECO:0000259" key="14">
    <source>
        <dbReference type="PROSITE" id="PS50035"/>
    </source>
</evidence>
<dbReference type="Pfam" id="PF13396">
    <property type="entry name" value="PLDc_N"/>
    <property type="match status" value="1"/>
</dbReference>
<dbReference type="EMBL" id="FNPE01000024">
    <property type="protein sequence ID" value="SDZ43729.1"/>
    <property type="molecule type" value="Genomic_DNA"/>
</dbReference>
<dbReference type="Pfam" id="PF13091">
    <property type="entry name" value="PLDc_2"/>
    <property type="match status" value="2"/>
</dbReference>
<evidence type="ECO:0000256" key="1">
    <source>
        <dbReference type="ARBA" id="ARBA00004651"/>
    </source>
</evidence>
<keyword evidence="5 13" id="KW-0812">Transmembrane</keyword>
<dbReference type="Gene3D" id="3.30.870.10">
    <property type="entry name" value="Endonuclease Chain A"/>
    <property type="match status" value="2"/>
</dbReference>
<dbReference type="PROSITE" id="PS50035">
    <property type="entry name" value="PLD"/>
    <property type="match status" value="2"/>
</dbReference>
<keyword evidence="4" id="KW-0808">Transferase</keyword>
<feature type="domain" description="PLD phosphodiesterase" evidence="14">
    <location>
        <begin position="399"/>
        <end position="426"/>
    </location>
</feature>
<keyword evidence="11" id="KW-1208">Phospholipid metabolism</keyword>
<dbReference type="RefSeq" id="WP_016446867.1">
    <property type="nucleotide sequence ID" value="NZ_CP141274.1"/>
</dbReference>
<dbReference type="CDD" id="cd09112">
    <property type="entry name" value="PLDc_CLS_2"/>
    <property type="match status" value="1"/>
</dbReference>
<accession>A0A1H3T2Z5</accession>
<proteinExistence type="predicted"/>
<keyword evidence="3" id="KW-0444">Lipid biosynthesis</keyword>
<evidence type="ECO:0000256" key="12">
    <source>
        <dbReference type="NCBIfam" id="TIGR04265"/>
    </source>
</evidence>
<dbReference type="InterPro" id="IPR022924">
    <property type="entry name" value="Cardiolipin_synthase"/>
</dbReference>
<dbReference type="PANTHER" id="PTHR21248:SF22">
    <property type="entry name" value="PHOSPHOLIPASE D"/>
    <property type="match status" value="1"/>
</dbReference>
<keyword evidence="6" id="KW-0677">Repeat</keyword>
<keyword evidence="8" id="KW-0443">Lipid metabolism</keyword>